<feature type="transmembrane region" description="Helical" evidence="16">
    <location>
        <begin position="188"/>
        <end position="209"/>
    </location>
</feature>
<keyword evidence="11 16" id="KW-0520">NAD</keyword>
<dbReference type="EMBL" id="LC541464">
    <property type="protein sequence ID" value="BCD55930.1"/>
    <property type="molecule type" value="Genomic_DNA"/>
</dbReference>
<evidence type="ECO:0000256" key="12">
    <source>
        <dbReference type="ARBA" id="ARBA00023075"/>
    </source>
</evidence>
<sequence>MLKIIAPTTMLLPLALLSPRKHLWTNITLYSLLIATISLQWLTPTYYPNKSLTPWTSIDQISSPLLVLSCWLLPLMIMASQNHLEPEPISRKRIFASTLILAQLFILTAFSASELMLFYIAFEATLIPTLILITRWGNQPERLSAGIYLLFYTLASSLPLLIAILHLHNQIGTLYLPMLKLSHPTLNSSWSGLMASLALLLAFMVKAPLYGLHLWLPKAHVEAPIAGSMLLAALLLKLGGYGIMRVTILVNPSSNNLHYPFITLALWGALMTSAICLRQIDLKSLIAYSSVSHMGLVVAATMIQTQWAISGAMILMISHGLTSSMLFCLANTNYERTHSRILLLTRGLQPLLPLMATWWLLANLTNMALPPTTNLMAELTIVIALFNWSAFTLILTGAAILLTASYTLYMLSMTQRGTLPSHITSIQNSSTREHLLMALHMIPMMLLILKPELIS</sequence>
<dbReference type="PANTHER" id="PTHR43507:SF20">
    <property type="entry name" value="NADH-UBIQUINONE OXIDOREDUCTASE CHAIN 4"/>
    <property type="match status" value="1"/>
</dbReference>
<comment type="similarity">
    <text evidence="2 16">Belongs to the complex I subunit 4 family.</text>
</comment>
<evidence type="ECO:0000256" key="4">
    <source>
        <dbReference type="ARBA" id="ARBA00021006"/>
    </source>
</evidence>
<evidence type="ECO:0000256" key="7">
    <source>
        <dbReference type="ARBA" id="ARBA00022692"/>
    </source>
</evidence>
<evidence type="ECO:0000259" key="17">
    <source>
        <dbReference type="Pfam" id="PF00361"/>
    </source>
</evidence>
<comment type="function">
    <text evidence="16">Core subunit of the mitochondrial membrane respiratory chain NADH dehydrogenase (Complex I) which catalyzes electron transfer from NADH through the respiratory chain, using ubiquinone as an electron acceptor. Essential for the catalytic activity and assembly of complex I.</text>
</comment>
<keyword evidence="13 16" id="KW-0496">Mitochondrion</keyword>
<dbReference type="Pfam" id="PF00361">
    <property type="entry name" value="Proton_antipo_M"/>
    <property type="match status" value="1"/>
</dbReference>
<feature type="transmembrane region" description="Helical" evidence="16">
    <location>
        <begin position="116"/>
        <end position="133"/>
    </location>
</feature>
<dbReference type="NCBIfam" id="TIGR01972">
    <property type="entry name" value="NDH_I_M"/>
    <property type="match status" value="1"/>
</dbReference>
<comment type="subcellular location">
    <subcellularLocation>
        <location evidence="1 16">Mitochondrion membrane</location>
        <topology evidence="1 16">Multi-pass membrane protein</topology>
    </subcellularLocation>
</comment>
<proteinExistence type="inferred from homology"/>
<keyword evidence="12 16" id="KW-0830">Ubiquinone</keyword>
<evidence type="ECO:0000256" key="2">
    <source>
        <dbReference type="ARBA" id="ARBA00009025"/>
    </source>
</evidence>
<evidence type="ECO:0000256" key="3">
    <source>
        <dbReference type="ARBA" id="ARBA00012944"/>
    </source>
</evidence>
<evidence type="ECO:0000256" key="5">
    <source>
        <dbReference type="ARBA" id="ARBA00022448"/>
    </source>
</evidence>
<evidence type="ECO:0000256" key="11">
    <source>
        <dbReference type="ARBA" id="ARBA00023027"/>
    </source>
</evidence>
<geneLocation type="mitochondrion" evidence="19"/>
<keyword evidence="6 16" id="KW-0679">Respiratory chain</keyword>
<feature type="transmembrane region" description="Helical" evidence="16">
    <location>
        <begin position="23"/>
        <end position="41"/>
    </location>
</feature>
<dbReference type="PRINTS" id="PR01437">
    <property type="entry name" value="NUOXDRDTASE4"/>
</dbReference>
<evidence type="ECO:0000256" key="10">
    <source>
        <dbReference type="ARBA" id="ARBA00022989"/>
    </source>
</evidence>
<dbReference type="InterPro" id="IPR000260">
    <property type="entry name" value="NADH4_N"/>
</dbReference>
<feature type="transmembrane region" description="Helical" evidence="16">
    <location>
        <begin position="309"/>
        <end position="329"/>
    </location>
</feature>
<dbReference type="Pfam" id="PF01059">
    <property type="entry name" value="Oxidored_q5_N"/>
    <property type="match status" value="1"/>
</dbReference>
<keyword evidence="8" id="KW-1278">Translocase</keyword>
<keyword evidence="7 16" id="KW-0812">Transmembrane</keyword>
<dbReference type="EC" id="7.1.1.2" evidence="3 16"/>
<feature type="transmembrane region" description="Helical" evidence="16">
    <location>
        <begin position="259"/>
        <end position="278"/>
    </location>
</feature>
<feature type="domain" description="NADH:quinone oxidoreductase/Mrp antiporter transmembrane" evidence="17">
    <location>
        <begin position="112"/>
        <end position="399"/>
    </location>
</feature>
<evidence type="ECO:0000256" key="13">
    <source>
        <dbReference type="ARBA" id="ARBA00023128"/>
    </source>
</evidence>
<dbReference type="AlphaFoldDB" id="A0A7R6V3F8"/>
<evidence type="ECO:0000256" key="15">
    <source>
        <dbReference type="ARBA" id="ARBA00049551"/>
    </source>
</evidence>
<evidence type="ECO:0000259" key="18">
    <source>
        <dbReference type="Pfam" id="PF01059"/>
    </source>
</evidence>
<evidence type="ECO:0000313" key="19">
    <source>
        <dbReference type="EMBL" id="BCD55930.1"/>
    </source>
</evidence>
<dbReference type="InterPro" id="IPR003918">
    <property type="entry name" value="NADH_UbQ_OxRdtase"/>
</dbReference>
<gene>
    <name evidence="19" type="primary">ND4</name>
</gene>
<feature type="domain" description="NADH:ubiquinone oxidoreductase chain 4 N-terminal" evidence="18">
    <location>
        <begin position="1"/>
        <end position="108"/>
    </location>
</feature>
<accession>A0A7R6V3F8</accession>
<keyword evidence="14 16" id="KW-0472">Membrane</keyword>
<name>A0A7R6V3F8_EMBAU</name>
<evidence type="ECO:0000256" key="8">
    <source>
        <dbReference type="ARBA" id="ARBA00022967"/>
    </source>
</evidence>
<keyword evidence="9 16" id="KW-0249">Electron transport</keyword>
<comment type="catalytic activity">
    <reaction evidence="15 16">
        <text>a ubiquinone + NADH + 5 H(+)(in) = a ubiquinol + NAD(+) + 4 H(+)(out)</text>
        <dbReference type="Rhea" id="RHEA:29091"/>
        <dbReference type="Rhea" id="RHEA-COMP:9565"/>
        <dbReference type="Rhea" id="RHEA-COMP:9566"/>
        <dbReference type="ChEBI" id="CHEBI:15378"/>
        <dbReference type="ChEBI" id="CHEBI:16389"/>
        <dbReference type="ChEBI" id="CHEBI:17976"/>
        <dbReference type="ChEBI" id="CHEBI:57540"/>
        <dbReference type="ChEBI" id="CHEBI:57945"/>
        <dbReference type="EC" id="7.1.1.2"/>
    </reaction>
</comment>
<dbReference type="GO" id="GO:0042773">
    <property type="term" value="P:ATP synthesis coupled electron transport"/>
    <property type="evidence" value="ECO:0007669"/>
    <property type="project" value="InterPro"/>
</dbReference>
<protein>
    <recommendedName>
        <fullName evidence="4 16">NADH-ubiquinone oxidoreductase chain 4</fullName>
        <ecNumber evidence="3 16">7.1.1.2</ecNumber>
    </recommendedName>
</protein>
<dbReference type="InterPro" id="IPR010227">
    <property type="entry name" value="NADH_Q_OxRdtase_chainM/4"/>
</dbReference>
<feature type="transmembrane region" description="Helical" evidence="16">
    <location>
        <begin position="61"/>
        <end position="81"/>
    </location>
</feature>
<dbReference type="GO" id="GO:0008137">
    <property type="term" value="F:NADH dehydrogenase (ubiquinone) activity"/>
    <property type="evidence" value="ECO:0007669"/>
    <property type="project" value="UniProtKB-UniRule"/>
</dbReference>
<feature type="transmembrane region" description="Helical" evidence="16">
    <location>
        <begin position="221"/>
        <end position="239"/>
    </location>
</feature>
<dbReference type="PANTHER" id="PTHR43507">
    <property type="entry name" value="NADH-UBIQUINONE OXIDOREDUCTASE CHAIN 4"/>
    <property type="match status" value="1"/>
</dbReference>
<dbReference type="GO" id="GO:0048039">
    <property type="term" value="F:ubiquinone binding"/>
    <property type="evidence" value="ECO:0007669"/>
    <property type="project" value="TreeGrafter"/>
</dbReference>
<evidence type="ECO:0000256" key="14">
    <source>
        <dbReference type="ARBA" id="ARBA00023136"/>
    </source>
</evidence>
<reference evidence="19" key="1">
    <citation type="submission" date="2020-04" db="EMBL/GenBank/DDBJ databases">
        <title>Mitochondrial Genome Project of Endangered Birds in Japan by Yamashina Institute for Ornithology.</title>
        <authorList>
            <person name="Yamamoto Y."/>
            <person name="Kakizawa R."/>
            <person name="Yamagishi S."/>
            <person name="Asai S."/>
            <person name="Saitoh T."/>
        </authorList>
    </citation>
    <scope>NUCLEOTIDE SEQUENCE</scope>
    <source>
        <strain evidence="19">1999-0362</strain>
        <tissue evidence="19">Blood</tissue>
    </source>
</reference>
<dbReference type="InterPro" id="IPR001750">
    <property type="entry name" value="ND/Mrp_TM"/>
</dbReference>
<evidence type="ECO:0000256" key="1">
    <source>
        <dbReference type="ARBA" id="ARBA00004225"/>
    </source>
</evidence>
<feature type="transmembrane region" description="Helical" evidence="16">
    <location>
        <begin position="341"/>
        <end position="361"/>
    </location>
</feature>
<keyword evidence="5 16" id="KW-0813">Transport</keyword>
<keyword evidence="10 16" id="KW-1133">Transmembrane helix</keyword>
<feature type="transmembrane region" description="Helical" evidence="16">
    <location>
        <begin position="285"/>
        <end position="303"/>
    </location>
</feature>
<feature type="transmembrane region" description="Helical" evidence="16">
    <location>
        <begin position="93"/>
        <end position="110"/>
    </location>
</feature>
<feature type="transmembrane region" description="Helical" evidence="16">
    <location>
        <begin position="145"/>
        <end position="168"/>
    </location>
</feature>
<evidence type="ECO:0000256" key="16">
    <source>
        <dbReference type="RuleBase" id="RU003297"/>
    </source>
</evidence>
<dbReference type="GO" id="GO:0015990">
    <property type="term" value="P:electron transport coupled proton transport"/>
    <property type="evidence" value="ECO:0007669"/>
    <property type="project" value="TreeGrafter"/>
</dbReference>
<feature type="transmembrane region" description="Helical" evidence="16">
    <location>
        <begin position="381"/>
        <end position="411"/>
    </location>
</feature>
<dbReference type="GO" id="GO:0003954">
    <property type="term" value="F:NADH dehydrogenase activity"/>
    <property type="evidence" value="ECO:0007669"/>
    <property type="project" value="TreeGrafter"/>
</dbReference>
<organism evidence="19">
    <name type="scientific">Emberiza aureola ornata</name>
    <dbReference type="NCBI Taxonomy" id="505297"/>
    <lineage>
        <taxon>Eukaryota</taxon>
        <taxon>Metazoa</taxon>
        <taxon>Chordata</taxon>
        <taxon>Craniata</taxon>
        <taxon>Vertebrata</taxon>
        <taxon>Euteleostomi</taxon>
        <taxon>Archelosauria</taxon>
        <taxon>Archosauria</taxon>
        <taxon>Dinosauria</taxon>
        <taxon>Saurischia</taxon>
        <taxon>Theropoda</taxon>
        <taxon>Coelurosauria</taxon>
        <taxon>Aves</taxon>
        <taxon>Neognathae</taxon>
        <taxon>Neoaves</taxon>
        <taxon>Telluraves</taxon>
        <taxon>Australaves</taxon>
        <taxon>Passeriformes</taxon>
        <taxon>Passeroidea</taxon>
        <taxon>Fringillidae</taxon>
        <taxon>Emberizinae</taxon>
        <taxon>Emberizini</taxon>
        <taxon>Emberiza</taxon>
    </lineage>
</organism>
<dbReference type="GO" id="GO:0031966">
    <property type="term" value="C:mitochondrial membrane"/>
    <property type="evidence" value="ECO:0007669"/>
    <property type="project" value="UniProtKB-SubCell"/>
</dbReference>
<evidence type="ECO:0000256" key="9">
    <source>
        <dbReference type="ARBA" id="ARBA00022982"/>
    </source>
</evidence>
<evidence type="ECO:0000256" key="6">
    <source>
        <dbReference type="ARBA" id="ARBA00022660"/>
    </source>
</evidence>